<dbReference type="PANTHER" id="PTHR44757:SF2">
    <property type="entry name" value="BIOFILM ARCHITECTURE MAINTENANCE PROTEIN MBAA"/>
    <property type="match status" value="1"/>
</dbReference>
<dbReference type="Pfam" id="PF13426">
    <property type="entry name" value="PAS_9"/>
    <property type="match status" value="2"/>
</dbReference>
<dbReference type="SMART" id="SM00052">
    <property type="entry name" value="EAL"/>
    <property type="match status" value="1"/>
</dbReference>
<dbReference type="CDD" id="cd00130">
    <property type="entry name" value="PAS"/>
    <property type="match status" value="1"/>
</dbReference>
<dbReference type="Gene3D" id="3.20.20.450">
    <property type="entry name" value="EAL domain"/>
    <property type="match status" value="1"/>
</dbReference>
<evidence type="ECO:0000259" key="10">
    <source>
        <dbReference type="PROSITE" id="PS50112"/>
    </source>
</evidence>
<evidence type="ECO:0000256" key="5">
    <source>
        <dbReference type="ARBA" id="ARBA00022777"/>
    </source>
</evidence>
<keyword evidence="3" id="KW-0808">Transferase</keyword>
<evidence type="ECO:0000256" key="9">
    <source>
        <dbReference type="SAM" id="Phobius"/>
    </source>
</evidence>
<dbReference type="CDD" id="cd01948">
    <property type="entry name" value="EAL"/>
    <property type="match status" value="1"/>
</dbReference>
<organism evidence="13 14">
    <name type="scientific">Thiomicrorhabdus lithotrophica</name>
    <dbReference type="NCBI Taxonomy" id="2949997"/>
    <lineage>
        <taxon>Bacteria</taxon>
        <taxon>Pseudomonadati</taxon>
        <taxon>Pseudomonadota</taxon>
        <taxon>Gammaproteobacteria</taxon>
        <taxon>Thiotrichales</taxon>
        <taxon>Piscirickettsiaceae</taxon>
        <taxon>Thiomicrorhabdus</taxon>
    </lineage>
</organism>
<dbReference type="Gene3D" id="3.30.450.20">
    <property type="entry name" value="PAS domain"/>
    <property type="match status" value="4"/>
</dbReference>
<keyword evidence="2" id="KW-0597">Phosphoprotein</keyword>
<evidence type="ECO:0000256" key="6">
    <source>
        <dbReference type="ARBA" id="ARBA00022840"/>
    </source>
</evidence>
<feature type="domain" description="GGDEF" evidence="12">
    <location>
        <begin position="673"/>
        <end position="814"/>
    </location>
</feature>
<dbReference type="SUPFAM" id="SSF103190">
    <property type="entry name" value="Sensory domain-like"/>
    <property type="match status" value="2"/>
</dbReference>
<dbReference type="Pfam" id="PF21623">
    <property type="entry name" value="HK_sensor_dom_bact"/>
    <property type="match status" value="1"/>
</dbReference>
<dbReference type="CDD" id="cd01949">
    <property type="entry name" value="GGDEF"/>
    <property type="match status" value="1"/>
</dbReference>
<dbReference type="InterPro" id="IPR048760">
    <property type="entry name" value="VP0354-like_sensor_dom"/>
</dbReference>
<keyword evidence="4" id="KW-0547">Nucleotide-binding</keyword>
<dbReference type="RefSeq" id="WP_275594728.1">
    <property type="nucleotide sequence ID" value="NZ_CP102381.1"/>
</dbReference>
<keyword evidence="9" id="KW-1133">Transmembrane helix</keyword>
<keyword evidence="9" id="KW-0472">Membrane</keyword>
<dbReference type="PROSITE" id="PS50887">
    <property type="entry name" value="GGDEF"/>
    <property type="match status" value="1"/>
</dbReference>
<dbReference type="SUPFAM" id="SSF55073">
    <property type="entry name" value="Nucleotide cyclase"/>
    <property type="match status" value="1"/>
</dbReference>
<keyword evidence="7" id="KW-0902">Two-component regulatory system</keyword>
<dbReference type="InterPro" id="IPR000160">
    <property type="entry name" value="GGDEF_dom"/>
</dbReference>
<reference evidence="13 14" key="1">
    <citation type="submission" date="2022-06" db="EMBL/GenBank/DDBJ databases">
        <title>Thiomicrohabdus sp. nov, an obligately chemolithoautotrophic, sulfur-oxidizing bacterium isolated from beach of Guanyin Mountain. Amoy.</title>
        <authorList>
            <person name="Zhu H."/>
        </authorList>
    </citation>
    <scope>NUCLEOTIDE SEQUENCE [LARGE SCALE GENOMIC DNA]</scope>
    <source>
        <strain evidence="13 14">XGS-01</strain>
    </source>
</reference>
<proteinExistence type="predicted"/>
<keyword evidence="9" id="KW-0812">Transmembrane</keyword>
<dbReference type="PANTHER" id="PTHR44757">
    <property type="entry name" value="DIGUANYLATE CYCLASE DGCP"/>
    <property type="match status" value="1"/>
</dbReference>
<evidence type="ECO:0000256" key="2">
    <source>
        <dbReference type="ARBA" id="ARBA00022553"/>
    </source>
</evidence>
<evidence type="ECO:0000256" key="1">
    <source>
        <dbReference type="ARBA" id="ARBA00004370"/>
    </source>
</evidence>
<dbReference type="PROSITE" id="PS50112">
    <property type="entry name" value="PAS"/>
    <property type="match status" value="1"/>
</dbReference>
<gene>
    <name evidence="13" type="ORF">NR989_10705</name>
</gene>
<keyword evidence="14" id="KW-1185">Reference proteome</keyword>
<evidence type="ECO:0000313" key="14">
    <source>
        <dbReference type="Proteomes" id="UP001222275"/>
    </source>
</evidence>
<evidence type="ECO:0000256" key="8">
    <source>
        <dbReference type="SAM" id="Coils"/>
    </source>
</evidence>
<dbReference type="InterPro" id="IPR035965">
    <property type="entry name" value="PAS-like_dom_sf"/>
</dbReference>
<evidence type="ECO:0000256" key="7">
    <source>
        <dbReference type="ARBA" id="ARBA00023012"/>
    </source>
</evidence>
<evidence type="ECO:0000259" key="11">
    <source>
        <dbReference type="PROSITE" id="PS50883"/>
    </source>
</evidence>
<dbReference type="EMBL" id="CP102381">
    <property type="protein sequence ID" value="WEJ62470.1"/>
    <property type="molecule type" value="Genomic_DNA"/>
</dbReference>
<dbReference type="InterPro" id="IPR000014">
    <property type="entry name" value="PAS"/>
</dbReference>
<dbReference type="SUPFAM" id="SSF55785">
    <property type="entry name" value="PYP-like sensor domain (PAS domain)"/>
    <property type="match status" value="2"/>
</dbReference>
<dbReference type="InterPro" id="IPR043128">
    <property type="entry name" value="Rev_trsase/Diguanyl_cyclase"/>
</dbReference>
<feature type="coiled-coil region" evidence="8">
    <location>
        <begin position="364"/>
        <end position="394"/>
    </location>
</feature>
<keyword evidence="5" id="KW-0418">Kinase</keyword>
<feature type="domain" description="PAS" evidence="10">
    <location>
        <begin position="511"/>
        <end position="561"/>
    </location>
</feature>
<dbReference type="SUPFAM" id="SSF141868">
    <property type="entry name" value="EAL domain-like"/>
    <property type="match status" value="1"/>
</dbReference>
<evidence type="ECO:0000256" key="3">
    <source>
        <dbReference type="ARBA" id="ARBA00022679"/>
    </source>
</evidence>
<keyword evidence="8" id="KW-0175">Coiled coil</keyword>
<dbReference type="InterPro" id="IPR001633">
    <property type="entry name" value="EAL_dom"/>
</dbReference>
<dbReference type="InterPro" id="IPR052155">
    <property type="entry name" value="Biofilm_reg_signaling"/>
</dbReference>
<comment type="subcellular location">
    <subcellularLocation>
        <location evidence="1">Membrane</location>
    </subcellularLocation>
</comment>
<sequence>MFEFLKLLLRYLIPSYLIVIAVGLWVTSSSIDSRRQVILSNETAHVSNVNAAMQQNLKLLTRDILYLANSKLIKDVLSDDATSTELQSLSNQWQELMAASKMYDQIRWIDNNGQERLRLNLVDGSAIRVEESQLQNKKDRYYFKDSIGLNNDNFYFSVLDLNVEKGQIEIPYKPVIRLAHTVYDNQGIKKGVVIVNYIATRLLKNLVIGQNTAKDSLWLLNQNGYWLKGSNPELEWGFMFKNEKLNMRVLYPRAWTEMLEHQQRVFETKDGYWIYQTINPLLYAKLSLQNQDPNTKNETNSNYVLMPGNSTQWKLVNFIPHDEMALALQPILTKNYWFIAFVLGIMFVGAWIGARFKLSEKRNAKALVLSNQRLREKEQQLEADIEARKQIQQTLEEGVERYEGVLSAAMDGYILMKADGEILECNSAFIDVMHLPNFEDRTGCYFSQLFEGKEHNKAEKAFDELKHTSSVETEIIKYDLDGNKMFLSVSLFAVSATQQVCAFVRDVSKAKQAEFELLMSASVFTHATEGIILTNSRFEIVDVNREFEMITGYTKQEVIGKKPSILHSGKQSPEFYQDMSEALVSKGHWYGELWNRRKTGELFLEFLTISRVDHPYDDGYHFVGMFSDITLERQYHKRLEHSAHFDALTNLPNRFLLNDRIRQAIAHTHRTGLKMAVIFVDLDGFKQVNDQFGHEVGDRLLVNVAKNVRTVLREEDTLARIGGDEFIVLVNDLESKEGAIDVCKKLLTAIAKPLSLRANPDQEIVKTTSVGASLGVTYFPQQHVMEGDQLIRQADQAMYIAKQSGKNRYAVFDTQKDVEKRALHNNLNRFEEAIHNDELLLHYQPKVSLINDEVVGVEALVRWQHPEKGLLYPGDFLSCVEHNTLAIKLSEWVISHALQQIVAWQKEGINLPVSINIGAVELQKEDFVTWLTHLMNQFPSVKKSMLEIEVLETSALADLMHVSKVIESCKNAGISFALDDFGTGFSSLSYLKKLPLDTIKIDQGFIANMLDDVDDLSILEGMIGLTKSLKRQVIAEGIESEEQGRKLIELGCPFGQGYFIARPLKSKDVPSFIKEWTLPESWRTQALVSSASLRNEIQVH</sequence>
<dbReference type="Pfam" id="PF00990">
    <property type="entry name" value="GGDEF"/>
    <property type="match status" value="1"/>
</dbReference>
<dbReference type="InterPro" id="IPR029151">
    <property type="entry name" value="Sensor-like_sf"/>
</dbReference>
<feature type="transmembrane region" description="Helical" evidence="9">
    <location>
        <begin position="7"/>
        <end position="26"/>
    </location>
</feature>
<dbReference type="SMART" id="SM00267">
    <property type="entry name" value="GGDEF"/>
    <property type="match status" value="1"/>
</dbReference>
<evidence type="ECO:0000259" key="12">
    <source>
        <dbReference type="PROSITE" id="PS50887"/>
    </source>
</evidence>
<dbReference type="InterPro" id="IPR035919">
    <property type="entry name" value="EAL_sf"/>
</dbReference>
<dbReference type="Gene3D" id="3.30.70.270">
    <property type="match status" value="1"/>
</dbReference>
<keyword evidence="6" id="KW-0067">ATP-binding</keyword>
<dbReference type="NCBIfam" id="TIGR00254">
    <property type="entry name" value="GGDEF"/>
    <property type="match status" value="1"/>
</dbReference>
<dbReference type="NCBIfam" id="TIGR00229">
    <property type="entry name" value="sensory_box"/>
    <property type="match status" value="1"/>
</dbReference>
<evidence type="ECO:0000313" key="13">
    <source>
        <dbReference type="EMBL" id="WEJ62470.1"/>
    </source>
</evidence>
<dbReference type="PROSITE" id="PS50883">
    <property type="entry name" value="EAL"/>
    <property type="match status" value="1"/>
</dbReference>
<name>A0ABY8C941_9GAMM</name>
<dbReference type="InterPro" id="IPR029787">
    <property type="entry name" value="Nucleotide_cyclase"/>
</dbReference>
<feature type="domain" description="EAL" evidence="11">
    <location>
        <begin position="823"/>
        <end position="1077"/>
    </location>
</feature>
<dbReference type="Proteomes" id="UP001222275">
    <property type="component" value="Chromosome"/>
</dbReference>
<evidence type="ECO:0000256" key="4">
    <source>
        <dbReference type="ARBA" id="ARBA00022741"/>
    </source>
</evidence>
<dbReference type="Pfam" id="PF00563">
    <property type="entry name" value="EAL"/>
    <property type="match status" value="1"/>
</dbReference>
<dbReference type="SMART" id="SM00091">
    <property type="entry name" value="PAS"/>
    <property type="match status" value="2"/>
</dbReference>
<protein>
    <submittedName>
        <fullName evidence="13">EAL domain-containing protein</fullName>
    </submittedName>
</protein>
<accession>A0ABY8C941</accession>